<accession>A0AAW7ZAF5</accession>
<dbReference type="EMBL" id="JARPTC010000005">
    <property type="protein sequence ID" value="MDO7786408.1"/>
    <property type="molecule type" value="Genomic_DNA"/>
</dbReference>
<dbReference type="NCBIfam" id="TIGR02860">
    <property type="entry name" value="spore_IV_B"/>
    <property type="match status" value="1"/>
</dbReference>
<dbReference type="EC" id="3.4.21.116" evidence="2"/>
<keyword evidence="3" id="KW-1185">Reference proteome</keyword>
<dbReference type="InterPro" id="IPR014219">
    <property type="entry name" value="SpoIVB"/>
</dbReference>
<evidence type="ECO:0000313" key="2">
    <source>
        <dbReference type="EMBL" id="MDO7786408.1"/>
    </source>
</evidence>
<keyword evidence="2" id="KW-0378">Hydrolase</keyword>
<dbReference type="InterPro" id="IPR009003">
    <property type="entry name" value="Peptidase_S1_PA"/>
</dbReference>
<dbReference type="InterPro" id="IPR008763">
    <property type="entry name" value="Peptidase_S55"/>
</dbReference>
<feature type="domain" description="Peptidase S55" evidence="1">
    <location>
        <begin position="195"/>
        <end position="434"/>
    </location>
</feature>
<dbReference type="PROSITE" id="PS51494">
    <property type="entry name" value="SPOIVB"/>
    <property type="match status" value="1"/>
</dbReference>
<dbReference type="SUPFAM" id="SSF50156">
    <property type="entry name" value="PDZ domain-like"/>
    <property type="match status" value="1"/>
</dbReference>
<dbReference type="Pfam" id="PF05580">
    <property type="entry name" value="Peptidase_S55"/>
    <property type="match status" value="1"/>
</dbReference>
<dbReference type="SUPFAM" id="SSF50494">
    <property type="entry name" value="Trypsin-like serine proteases"/>
    <property type="match status" value="1"/>
</dbReference>
<evidence type="ECO:0000313" key="3">
    <source>
        <dbReference type="Proteomes" id="UP001172911"/>
    </source>
</evidence>
<dbReference type="Gene3D" id="2.30.42.10">
    <property type="match status" value="1"/>
</dbReference>
<comment type="caution">
    <text evidence="2">The sequence shown here is derived from an EMBL/GenBank/DDBJ whole genome shotgun (WGS) entry which is preliminary data.</text>
</comment>
<dbReference type="InterPro" id="IPR036034">
    <property type="entry name" value="PDZ_sf"/>
</dbReference>
<reference evidence="2" key="1">
    <citation type="journal article" date="2023" name="J. Hazard. Mater.">
        <title>Anaerobic biodegradation of pyrene and benzo[a]pyrene by a new sulfate-reducing Desulforamulus aquiferis strain DSA.</title>
        <authorList>
            <person name="Zhang Z."/>
            <person name="Sun J."/>
            <person name="Gong X."/>
            <person name="Wang C."/>
            <person name="Wang H."/>
        </authorList>
    </citation>
    <scope>NUCLEOTIDE SEQUENCE</scope>
    <source>
        <strain evidence="2">DSA</strain>
    </source>
</reference>
<evidence type="ECO:0000259" key="1">
    <source>
        <dbReference type="PROSITE" id="PS51494"/>
    </source>
</evidence>
<proteinExistence type="predicted"/>
<name>A0AAW7ZAF5_9FIRM</name>
<reference evidence="2" key="2">
    <citation type="submission" date="2023-03" db="EMBL/GenBank/DDBJ databases">
        <authorList>
            <person name="Zhang Z."/>
        </authorList>
    </citation>
    <scope>NUCLEOTIDE SEQUENCE</scope>
    <source>
        <strain evidence="2">DSA</strain>
    </source>
</reference>
<gene>
    <name evidence="2" type="primary">spoIVB</name>
    <name evidence="2" type="ORF">P6N53_04135</name>
</gene>
<dbReference type="AlphaFoldDB" id="A0AAW7ZAF5"/>
<protein>
    <submittedName>
        <fullName evidence="2">SpoIVB peptidase</fullName>
        <ecNumber evidence="2">3.4.21.116</ecNumber>
    </submittedName>
</protein>
<organism evidence="2 3">
    <name type="scientific">Desulforamulus aquiferis</name>
    <dbReference type="NCBI Taxonomy" id="1397668"/>
    <lineage>
        <taxon>Bacteria</taxon>
        <taxon>Bacillati</taxon>
        <taxon>Bacillota</taxon>
        <taxon>Clostridia</taxon>
        <taxon>Eubacteriales</taxon>
        <taxon>Peptococcaceae</taxon>
        <taxon>Desulforamulus</taxon>
    </lineage>
</organism>
<dbReference type="GO" id="GO:0016787">
    <property type="term" value="F:hydrolase activity"/>
    <property type="evidence" value="ECO:0007669"/>
    <property type="project" value="UniProtKB-KW"/>
</dbReference>
<dbReference type="RefSeq" id="WP_304541418.1">
    <property type="nucleotide sequence ID" value="NZ_JARPTC010000005.1"/>
</dbReference>
<sequence>MDYRKNKLPILFSAILFLGLCFQLPLQTLMNMPVYHRVAVGQPLDFDLRIPKALADNLVFNIDGVKPLSFGFGKTAPVAATPGELEVQVKLFGLIPLRSMTLSVVPEIKVVPGGQAIGILLESEGVMVVGRSAILDEKGVRHNPAAEAGINLGDTLLKVGGKRVENEVQVRDLVNKMGQDGKEIVLELKNKDTNKIYQTKVKPILCPETKRYRVGLYVRDTTAGVGTMTFYHPESKSYGALGHIITDMDTGKPIDVAKGKIIGASIQGIRTGKKGQPGEKLGTFKGDTNISGNIVKNTNCGVFGKLQEQPENTYLNNMIPVAMSQEVKEGPAEIYTVLQDEKIERFTIEIQRVSTQSRPDGKGLVIKITDPKLLQNTGGIIQGMSGSPIIQNGKLVGAVTHVFVNDPTRGFGVLAEWMLMEAEILPKHVSARKTKEFGDSTTIACLKHENK</sequence>
<dbReference type="Proteomes" id="UP001172911">
    <property type="component" value="Unassembled WGS sequence"/>
</dbReference>